<name>A0A8J2VA53_9FLAO</name>
<sequence>MKKGSLILLLILIFSSCDRFLTPKKTSEEFLEDELKTITWDEVDTYPLFSNCDENDSKTEQKTCFETTLHKHILEFIQNEEFISNETIFDTLFIHFEITNTSQVNIIEIEGDSLTFATFPELQSQLIESIKTLERVAPALKRGVPVNTQFTVPLLVQTEAY</sequence>
<protein>
    <submittedName>
        <fullName evidence="1">Uncharacterized protein</fullName>
    </submittedName>
</protein>
<dbReference type="RefSeq" id="WP_188440756.1">
    <property type="nucleotide sequence ID" value="NZ_BMGK01000004.1"/>
</dbReference>
<dbReference type="AlphaFoldDB" id="A0A8J2VA53"/>
<keyword evidence="2" id="KW-1185">Reference proteome</keyword>
<accession>A0A8J2VA53</accession>
<reference evidence="1" key="1">
    <citation type="journal article" date="2014" name="Int. J. Syst. Evol. Microbiol.">
        <title>Complete genome sequence of Corynebacterium casei LMG S-19264T (=DSM 44701T), isolated from a smear-ripened cheese.</title>
        <authorList>
            <consortium name="US DOE Joint Genome Institute (JGI-PGF)"/>
            <person name="Walter F."/>
            <person name="Albersmeier A."/>
            <person name="Kalinowski J."/>
            <person name="Ruckert C."/>
        </authorList>
    </citation>
    <scope>NUCLEOTIDE SEQUENCE</scope>
    <source>
        <strain evidence="1">CGMCC 1.12924</strain>
    </source>
</reference>
<organism evidence="1 2">
    <name type="scientific">Planktosalinus lacus</name>
    <dbReference type="NCBI Taxonomy" id="1526573"/>
    <lineage>
        <taxon>Bacteria</taxon>
        <taxon>Pseudomonadati</taxon>
        <taxon>Bacteroidota</taxon>
        <taxon>Flavobacteriia</taxon>
        <taxon>Flavobacteriales</taxon>
        <taxon>Flavobacteriaceae</taxon>
        <taxon>Planktosalinus</taxon>
    </lineage>
</organism>
<dbReference type="EMBL" id="BMGK01000004">
    <property type="protein sequence ID" value="GGD90571.1"/>
    <property type="molecule type" value="Genomic_DNA"/>
</dbReference>
<proteinExistence type="predicted"/>
<evidence type="ECO:0000313" key="1">
    <source>
        <dbReference type="EMBL" id="GGD90571.1"/>
    </source>
</evidence>
<dbReference type="Proteomes" id="UP000652231">
    <property type="component" value="Unassembled WGS sequence"/>
</dbReference>
<dbReference type="PROSITE" id="PS51257">
    <property type="entry name" value="PROKAR_LIPOPROTEIN"/>
    <property type="match status" value="1"/>
</dbReference>
<comment type="caution">
    <text evidence="1">The sequence shown here is derived from an EMBL/GenBank/DDBJ whole genome shotgun (WGS) entry which is preliminary data.</text>
</comment>
<gene>
    <name evidence="1" type="ORF">GCM10011312_13110</name>
</gene>
<reference evidence="1" key="2">
    <citation type="submission" date="2020-09" db="EMBL/GenBank/DDBJ databases">
        <authorList>
            <person name="Sun Q."/>
            <person name="Zhou Y."/>
        </authorList>
    </citation>
    <scope>NUCLEOTIDE SEQUENCE</scope>
    <source>
        <strain evidence="1">CGMCC 1.12924</strain>
    </source>
</reference>
<evidence type="ECO:0000313" key="2">
    <source>
        <dbReference type="Proteomes" id="UP000652231"/>
    </source>
</evidence>